<dbReference type="STRING" id="22663.A0A2I0J5N4"/>
<dbReference type="InterPro" id="IPR029044">
    <property type="entry name" value="Nucleotide-diphossugar_trans"/>
</dbReference>
<dbReference type="Gene3D" id="3.90.550.10">
    <property type="entry name" value="Spore Coat Polysaccharide Biosynthesis Protein SpsA, Chain A"/>
    <property type="match status" value="1"/>
</dbReference>
<evidence type="ECO:0000256" key="3">
    <source>
        <dbReference type="SAM" id="Phobius"/>
    </source>
</evidence>
<keyword evidence="1" id="KW-0328">Glycosyltransferase</keyword>
<reference evidence="4 5" key="1">
    <citation type="submission" date="2017-11" db="EMBL/GenBank/DDBJ databases">
        <title>De-novo sequencing of pomegranate (Punica granatum L.) genome.</title>
        <authorList>
            <person name="Akparov Z."/>
            <person name="Amiraslanov A."/>
            <person name="Hajiyeva S."/>
            <person name="Abbasov M."/>
            <person name="Kaur K."/>
            <person name="Hamwieh A."/>
            <person name="Solovyev V."/>
            <person name="Salamov A."/>
            <person name="Braich B."/>
            <person name="Kosarev P."/>
            <person name="Mahmoud A."/>
            <person name="Hajiyev E."/>
            <person name="Babayeva S."/>
            <person name="Izzatullayeva V."/>
            <person name="Mammadov A."/>
            <person name="Mammadov A."/>
            <person name="Sharifova S."/>
            <person name="Ojaghi J."/>
            <person name="Eynullazada K."/>
            <person name="Bayramov B."/>
            <person name="Abdulazimova A."/>
            <person name="Shahmuradov I."/>
        </authorList>
    </citation>
    <scope>NUCLEOTIDE SEQUENCE [LARGE SCALE GENOMIC DNA]</scope>
    <source>
        <strain evidence="5">cv. AG2017</strain>
        <tissue evidence="4">Leaf</tissue>
    </source>
</reference>
<comment type="caution">
    <text evidence="4">The sequence shown here is derived from an EMBL/GenBank/DDBJ whole genome shotgun (WGS) entry which is preliminary data.</text>
</comment>
<dbReference type="SUPFAM" id="SSF53448">
    <property type="entry name" value="Nucleotide-diphospho-sugar transferases"/>
    <property type="match status" value="1"/>
</dbReference>
<keyword evidence="2" id="KW-0464">Manganese</keyword>
<dbReference type="InterPro" id="IPR050587">
    <property type="entry name" value="GNT1/Glycosyltrans_8"/>
</dbReference>
<protein>
    <recommendedName>
        <fullName evidence="6">Hexosyltransferase</fullName>
    </recommendedName>
</protein>
<keyword evidence="3" id="KW-1133">Transmembrane helix</keyword>
<gene>
    <name evidence="4" type="ORF">CRG98_028105</name>
</gene>
<dbReference type="Proteomes" id="UP000233551">
    <property type="component" value="Unassembled WGS sequence"/>
</dbReference>
<sequence>MASKVSSKQKPFIICLIVLSITLFLLALNFNVPRHSYFLLVESKVNLPRKVISPNETVPQWFRLVEEEIRDYNEVRVGLVNIGNELNTDRAVKGGILIETVPLKFDHVSENLTWNDFFPQWIDEDQILDVPQCPEIPIPALEDYNNLNLTVARVPSGKIFRCEDLIRKVGDHWVYRPEKKRLEQIVHMPVGSCQLAPPYAVTEKVNSATYHPREAYAMSLKGLRDAGRKIKQIERIRSPYAMTGTYNEWNHSKLRVWQLTDYDKVIFIDADLLVFQNIDKFFVYPELSVVKNSRDMFNSGVMVLEPSNCLFKQMMAKRYELKSYNGGDQHQGFPNEIFTWWHRLPEKLNYLNCFDSAIDQEHKIPENTYTIHFLGWKPWTCYRDYDCNWDTDYSQKFASDCAHREWWKLYDSMAKELQSYCRLTENMESRIREQRRIARNASFPDGHWKIKVTDDRGLHGDE</sequence>
<accession>A0A2I0J5N4</accession>
<dbReference type="AlphaFoldDB" id="A0A2I0J5N4"/>
<organism evidence="4 5">
    <name type="scientific">Punica granatum</name>
    <name type="common">Pomegranate</name>
    <dbReference type="NCBI Taxonomy" id="22663"/>
    <lineage>
        <taxon>Eukaryota</taxon>
        <taxon>Viridiplantae</taxon>
        <taxon>Streptophyta</taxon>
        <taxon>Embryophyta</taxon>
        <taxon>Tracheophyta</taxon>
        <taxon>Spermatophyta</taxon>
        <taxon>Magnoliopsida</taxon>
        <taxon>eudicotyledons</taxon>
        <taxon>Gunneridae</taxon>
        <taxon>Pentapetalae</taxon>
        <taxon>rosids</taxon>
        <taxon>malvids</taxon>
        <taxon>Myrtales</taxon>
        <taxon>Lythraceae</taxon>
        <taxon>Punica</taxon>
    </lineage>
</organism>
<evidence type="ECO:0000256" key="1">
    <source>
        <dbReference type="ARBA" id="ARBA00022676"/>
    </source>
</evidence>
<proteinExistence type="predicted"/>
<dbReference type="PANTHER" id="PTHR11183">
    <property type="entry name" value="GLYCOGENIN SUBFAMILY MEMBER"/>
    <property type="match status" value="1"/>
</dbReference>
<evidence type="ECO:0008006" key="6">
    <source>
        <dbReference type="Google" id="ProtNLM"/>
    </source>
</evidence>
<evidence type="ECO:0000313" key="4">
    <source>
        <dbReference type="EMBL" id="PKI51545.1"/>
    </source>
</evidence>
<evidence type="ECO:0000256" key="2">
    <source>
        <dbReference type="ARBA" id="ARBA00023211"/>
    </source>
</evidence>
<keyword evidence="1" id="KW-0808">Transferase</keyword>
<keyword evidence="3" id="KW-0812">Transmembrane</keyword>
<dbReference type="EMBL" id="PGOL01002006">
    <property type="protein sequence ID" value="PKI51545.1"/>
    <property type="molecule type" value="Genomic_DNA"/>
</dbReference>
<name>A0A2I0J5N4_PUNGR</name>
<feature type="transmembrane region" description="Helical" evidence="3">
    <location>
        <begin position="12"/>
        <end position="30"/>
    </location>
</feature>
<keyword evidence="5" id="KW-1185">Reference proteome</keyword>
<dbReference type="GO" id="GO:0016757">
    <property type="term" value="F:glycosyltransferase activity"/>
    <property type="evidence" value="ECO:0007669"/>
    <property type="project" value="UniProtKB-KW"/>
</dbReference>
<keyword evidence="3" id="KW-0472">Membrane</keyword>
<evidence type="ECO:0000313" key="5">
    <source>
        <dbReference type="Proteomes" id="UP000233551"/>
    </source>
</evidence>